<evidence type="ECO:0000256" key="5">
    <source>
        <dbReference type="ARBA" id="ARBA00022777"/>
    </source>
</evidence>
<dbReference type="GO" id="GO:0003848">
    <property type="term" value="F:2-amino-4-hydroxy-6-hydroxymethyldihydropteridine diphosphokinase activity"/>
    <property type="evidence" value="ECO:0007669"/>
    <property type="project" value="UniProtKB-EC"/>
</dbReference>
<keyword evidence="7" id="KW-0289">Folate biosynthesis</keyword>
<dbReference type="CDD" id="cd00483">
    <property type="entry name" value="HPPK"/>
    <property type="match status" value="1"/>
</dbReference>
<evidence type="ECO:0000313" key="11">
    <source>
        <dbReference type="Proteomes" id="UP000006832"/>
    </source>
</evidence>
<dbReference type="PROSITE" id="PS50972">
    <property type="entry name" value="PTERIN_BINDING"/>
    <property type="match status" value="1"/>
</dbReference>
<evidence type="ECO:0000256" key="4">
    <source>
        <dbReference type="ARBA" id="ARBA00022741"/>
    </source>
</evidence>
<dbReference type="InterPro" id="IPR000550">
    <property type="entry name" value="Hppk"/>
</dbReference>
<dbReference type="GO" id="GO:0046654">
    <property type="term" value="P:tetrahydrofolate biosynthetic process"/>
    <property type="evidence" value="ECO:0007669"/>
    <property type="project" value="UniProtKB-UniPathway"/>
</dbReference>
<dbReference type="KEGG" id="rri:A1G_00225"/>
<dbReference type="EMBL" id="CP000848">
    <property type="protein sequence ID" value="ABV75641.1"/>
    <property type="molecule type" value="Genomic_DNA"/>
</dbReference>
<dbReference type="SUPFAM" id="SSF51717">
    <property type="entry name" value="Dihydropteroate synthetase-like"/>
    <property type="match status" value="1"/>
</dbReference>
<dbReference type="PANTHER" id="PTHR20941">
    <property type="entry name" value="FOLATE SYNTHESIS PROTEINS"/>
    <property type="match status" value="1"/>
</dbReference>
<evidence type="ECO:0000259" key="9">
    <source>
        <dbReference type="PROSITE" id="PS50972"/>
    </source>
</evidence>
<evidence type="ECO:0000256" key="2">
    <source>
        <dbReference type="ARBA" id="ARBA00013253"/>
    </source>
</evidence>
<dbReference type="GO" id="GO:0004156">
    <property type="term" value="F:dihydropteroate synthase activity"/>
    <property type="evidence" value="ECO:0007669"/>
    <property type="project" value="TreeGrafter"/>
</dbReference>
<proteinExistence type="predicted"/>
<organism evidence="10 11">
    <name type="scientific">Rickettsia rickettsii (strain Sheila Smith)</name>
    <dbReference type="NCBI Taxonomy" id="392021"/>
    <lineage>
        <taxon>Bacteria</taxon>
        <taxon>Pseudomonadati</taxon>
        <taxon>Pseudomonadota</taxon>
        <taxon>Alphaproteobacteria</taxon>
        <taxon>Rickettsiales</taxon>
        <taxon>Rickettsiaceae</taxon>
        <taxon>Rickettsieae</taxon>
        <taxon>Rickettsia</taxon>
        <taxon>spotted fever group</taxon>
    </lineage>
</organism>
<dbReference type="GO" id="GO:0005829">
    <property type="term" value="C:cytosol"/>
    <property type="evidence" value="ECO:0007669"/>
    <property type="project" value="TreeGrafter"/>
</dbReference>
<dbReference type="GO" id="GO:0005524">
    <property type="term" value="F:ATP binding"/>
    <property type="evidence" value="ECO:0007669"/>
    <property type="project" value="UniProtKB-KW"/>
</dbReference>
<dbReference type="Pfam" id="PF00809">
    <property type="entry name" value="Pterin_bind"/>
    <property type="match status" value="1"/>
</dbReference>
<feature type="coiled-coil region" evidence="8">
    <location>
        <begin position="218"/>
        <end position="245"/>
    </location>
</feature>
<comment type="pathway">
    <text evidence="1">Cofactor biosynthesis; tetrahydrofolate biosynthesis; 2-amino-4-hydroxy-6-hydroxymethyl-7,8-dihydropteridine diphosphate from 7,8-dihydroneopterin triphosphate: step 4/4.</text>
</comment>
<dbReference type="InterPro" id="IPR011005">
    <property type="entry name" value="Dihydropteroate_synth-like_sf"/>
</dbReference>
<feature type="domain" description="Pterin-binding" evidence="9">
    <location>
        <begin position="167"/>
        <end position="318"/>
    </location>
</feature>
<dbReference type="PANTHER" id="PTHR20941:SF1">
    <property type="entry name" value="FOLIC ACID SYNTHESIS PROTEIN FOL1"/>
    <property type="match status" value="1"/>
</dbReference>
<protein>
    <recommendedName>
        <fullName evidence="2">2-amino-4-hydroxy-6-hydroxymethyldihydropteridine diphosphokinase</fullName>
        <ecNumber evidence="2">2.7.6.3</ecNumber>
    </recommendedName>
</protein>
<evidence type="ECO:0000256" key="3">
    <source>
        <dbReference type="ARBA" id="ARBA00022679"/>
    </source>
</evidence>
<sequence length="318" mass="35914">MIYISIGSNLGNKLLNIKKALNSLKSCNFISLKQSIIFETQAILQPDADKAWDKSYLNMVVQGKSTLTPSKLLIELKKIEKQLGRASSYDKWSPRVIDLDILLWNNCHIDLPDLKIPHPELLNKPFLIHLLIHLIAGLSLECRYSCPINNFYNNKTFAEIAHLIENQGVIGSLVLNPQFVGILNITPDSFSDGGLSFHNEGATIIELGSQSTRPSALIINEDEEYARLNNVLEELKEVIKEKEVIVSIDSFTPEVIKRVLKKYPISYINLVKNNLDDYTLRLIADYNCKIITMHSLTVPPQKQKCLDFDKSPLASLNI</sequence>
<gene>
    <name evidence="10" type="ordered locus">A1G_00225</name>
</gene>
<dbReference type="NCBIfam" id="TIGR01498">
    <property type="entry name" value="folK"/>
    <property type="match status" value="1"/>
</dbReference>
<dbReference type="GO" id="GO:0046656">
    <property type="term" value="P:folic acid biosynthetic process"/>
    <property type="evidence" value="ECO:0007669"/>
    <property type="project" value="UniProtKB-KW"/>
</dbReference>
<dbReference type="Gene3D" id="3.30.70.560">
    <property type="entry name" value="7,8-Dihydro-6-hydroxymethylpterin-pyrophosphokinase HPPK"/>
    <property type="match status" value="1"/>
</dbReference>
<dbReference type="EC" id="2.7.6.3" evidence="2"/>
<keyword evidence="6" id="KW-0067">ATP-binding</keyword>
<name>A0A0H3AVL1_RICRS</name>
<evidence type="ECO:0000313" key="10">
    <source>
        <dbReference type="EMBL" id="ABV75641.1"/>
    </source>
</evidence>
<evidence type="ECO:0000256" key="1">
    <source>
        <dbReference type="ARBA" id="ARBA00005051"/>
    </source>
</evidence>
<keyword evidence="4" id="KW-0547">Nucleotide-binding</keyword>
<dbReference type="Proteomes" id="UP000006832">
    <property type="component" value="Chromosome"/>
</dbReference>
<keyword evidence="3" id="KW-0808">Transferase</keyword>
<dbReference type="GeneID" id="79936848"/>
<dbReference type="HOGENOM" id="CLU_1045651_0_0_5"/>
<evidence type="ECO:0000256" key="6">
    <source>
        <dbReference type="ARBA" id="ARBA00022840"/>
    </source>
</evidence>
<dbReference type="InterPro" id="IPR045031">
    <property type="entry name" value="DHP_synth-like"/>
</dbReference>
<reference evidence="11" key="1">
    <citation type="submission" date="2007-09" db="EMBL/GenBank/DDBJ databases">
        <title>Complete genome sequence of Rickettsia rickettsii.</title>
        <authorList>
            <person name="Madan A."/>
            <person name="Fahey J."/>
            <person name="Helton E."/>
            <person name="Ketteman M."/>
            <person name="Madan A."/>
            <person name="Rodrigues S."/>
            <person name="Sanchez A."/>
            <person name="Dasch G."/>
            <person name="Eremeeva M."/>
        </authorList>
    </citation>
    <scope>NUCLEOTIDE SEQUENCE [LARGE SCALE GENOMIC DNA]</scope>
    <source>
        <strain evidence="11">Sheila Smith</strain>
    </source>
</reference>
<evidence type="ECO:0000256" key="7">
    <source>
        <dbReference type="ARBA" id="ARBA00022909"/>
    </source>
</evidence>
<dbReference type="RefSeq" id="WP_012150265.1">
    <property type="nucleotide sequence ID" value="NC_009882.1"/>
</dbReference>
<keyword evidence="8" id="KW-0175">Coiled coil</keyword>
<keyword evidence="5" id="KW-0418">Kinase</keyword>
<dbReference type="Pfam" id="PF01288">
    <property type="entry name" value="HPPK"/>
    <property type="match status" value="1"/>
</dbReference>
<accession>A0A0H3AVL1</accession>
<dbReference type="UniPathway" id="UPA00077">
    <property type="reaction ID" value="UER00155"/>
</dbReference>
<dbReference type="GO" id="GO:0016301">
    <property type="term" value="F:kinase activity"/>
    <property type="evidence" value="ECO:0007669"/>
    <property type="project" value="UniProtKB-KW"/>
</dbReference>
<dbReference type="SUPFAM" id="SSF55083">
    <property type="entry name" value="6-hydroxymethyl-7,8-dihydropterin pyrophosphokinase, HPPK"/>
    <property type="match status" value="1"/>
</dbReference>
<evidence type="ECO:0000256" key="8">
    <source>
        <dbReference type="SAM" id="Coils"/>
    </source>
</evidence>
<dbReference type="AlphaFoldDB" id="A0A0H3AVL1"/>
<dbReference type="InterPro" id="IPR000489">
    <property type="entry name" value="Pterin-binding_dom"/>
</dbReference>
<dbReference type="Gene3D" id="3.20.20.20">
    <property type="entry name" value="Dihydropteroate synthase-like"/>
    <property type="match status" value="1"/>
</dbReference>
<dbReference type="InterPro" id="IPR035907">
    <property type="entry name" value="Hppk_sf"/>
</dbReference>